<proteinExistence type="predicted"/>
<comment type="caution">
    <text evidence="1">The sequence shown here is derived from an EMBL/GenBank/DDBJ whole genome shotgun (WGS) entry which is preliminary data.</text>
</comment>
<dbReference type="SUPFAM" id="SSF54427">
    <property type="entry name" value="NTF2-like"/>
    <property type="match status" value="1"/>
</dbReference>
<dbReference type="EMBL" id="JAKIKS010000112">
    <property type="protein sequence ID" value="MCL1126873.1"/>
    <property type="molecule type" value="Genomic_DNA"/>
</dbReference>
<protein>
    <submittedName>
        <fullName evidence="1">Ester cyclase</fullName>
    </submittedName>
</protein>
<reference evidence="1 2" key="1">
    <citation type="submission" date="2022-01" db="EMBL/GenBank/DDBJ databases">
        <title>Whole genome-based taxonomy of the Shewanellaceae.</title>
        <authorList>
            <person name="Martin-Rodriguez A.J."/>
        </authorList>
    </citation>
    <scope>NUCLEOTIDE SEQUENCE [LARGE SCALE GENOMIC DNA]</scope>
    <source>
        <strain evidence="1 2">DSM 17177</strain>
    </source>
</reference>
<dbReference type="Pfam" id="PF07366">
    <property type="entry name" value="SnoaL"/>
    <property type="match status" value="1"/>
</dbReference>
<accession>A0ABT0LGQ0</accession>
<dbReference type="Proteomes" id="UP001203423">
    <property type="component" value="Unassembled WGS sequence"/>
</dbReference>
<gene>
    <name evidence="1" type="ORF">L2764_20900</name>
</gene>
<dbReference type="InterPro" id="IPR032710">
    <property type="entry name" value="NTF2-like_dom_sf"/>
</dbReference>
<sequence>MLTAIKEETHFDGSNEAISKKNIETVLTFYDAVFTQRTVESCNQLMRVDYINHSQFVDNGRENFKAYFKTFYQKFKQSGTDVELVFADKDLVCLHATHWASNRLFTVKIKCVDIYKLQDGQLAEHWDSVEGLTVVSRLVFFLKSFLKL</sequence>
<dbReference type="RefSeq" id="WP_248942283.1">
    <property type="nucleotide sequence ID" value="NZ_JAKIKS010000112.1"/>
</dbReference>
<dbReference type="Gene3D" id="3.10.450.50">
    <property type="match status" value="1"/>
</dbReference>
<evidence type="ECO:0000313" key="1">
    <source>
        <dbReference type="EMBL" id="MCL1126873.1"/>
    </source>
</evidence>
<dbReference type="InterPro" id="IPR009959">
    <property type="entry name" value="Cyclase_SnoaL-like"/>
</dbReference>
<keyword evidence="2" id="KW-1185">Reference proteome</keyword>
<name>A0ABT0LGQ0_9GAMM</name>
<organism evidence="1 2">
    <name type="scientific">Shewanella surugensis</name>
    <dbReference type="NCBI Taxonomy" id="212020"/>
    <lineage>
        <taxon>Bacteria</taxon>
        <taxon>Pseudomonadati</taxon>
        <taxon>Pseudomonadota</taxon>
        <taxon>Gammaproteobacteria</taxon>
        <taxon>Alteromonadales</taxon>
        <taxon>Shewanellaceae</taxon>
        <taxon>Shewanella</taxon>
    </lineage>
</organism>
<evidence type="ECO:0000313" key="2">
    <source>
        <dbReference type="Proteomes" id="UP001203423"/>
    </source>
</evidence>